<dbReference type="EMBL" id="MN366294">
    <property type="protein sequence ID" value="QOE74990.1"/>
    <property type="molecule type" value="Genomic_DNA"/>
</dbReference>
<organism evidence="2">
    <name type="scientific">Elephant endotheliotropic herpesvirus 1A</name>
    <dbReference type="NCBI Taxonomy" id="759753"/>
    <lineage>
        <taxon>Viruses</taxon>
        <taxon>Duplodnaviria</taxon>
        <taxon>Heunggongvirae</taxon>
        <taxon>Peploviricota</taxon>
        <taxon>Herviviricetes</taxon>
        <taxon>Herpesvirales</taxon>
        <taxon>Orthoherpesviridae</taxon>
        <taxon>Betaherpesvirinae</taxon>
        <taxon>Proboscivirus</taxon>
        <taxon>Proboscivirus elephantidbeta1</taxon>
        <taxon>Elephantid herpesvirus 1</taxon>
    </lineage>
</organism>
<sequence length="277" mass="32488">MSYSTMTPTTPFDYLDNTTFEVIPNKCSLTLSAIGILLTLTAFSLFLYVYLRHITHSPINSWYVHFILLLGTLMLFVLIISMETADYVWDIYLYLGVFLQLPFSTCFSSLFTLSLNMIIYKYLKINNNKVLVFITLFLILIIPFITVRLYHQTLPNLQYIHTLQHALSYNLFNIYYLYCYLLLIVSVSMCLNADIKDIHGKLLFSTVTATWILWTIHCFTLGLMFSTYIIILTSYIILFVYIIPYCVIVYKAFNNSFLPPPRLNYNKIEIKTRYHLL</sequence>
<gene>
    <name evidence="2" type="primary">E56</name>
</gene>
<reference evidence="2" key="2">
    <citation type="journal article" date="2013" name="J. Wildl. Dis.">
        <title>Fatal herpesvirus hemorrhagic disease in wild and orphan asian elephants in southern India.</title>
        <authorList>
            <person name="Zachariah A."/>
            <person name="Zong J.-C."/>
            <person name="Long S.Y."/>
            <person name="Latimer E.M."/>
            <person name="Heaggans S.Y."/>
            <person name="Richman L.K."/>
            <person name="Hayward G.S."/>
        </authorList>
    </citation>
    <scope>NUCLEOTIDE SEQUENCE</scope>
    <source>
        <strain evidence="2">IP143 Kozhikode l</strain>
    </source>
</reference>
<feature type="transmembrane region" description="Helical" evidence="1">
    <location>
        <begin position="130"/>
        <end position="151"/>
    </location>
</feature>
<feature type="transmembrane region" description="Helical" evidence="1">
    <location>
        <begin position="171"/>
        <end position="191"/>
    </location>
</feature>
<accession>A0A866VUN5</accession>
<protein>
    <submittedName>
        <fullName evidence="2">G protein-coupled receptor 12</fullName>
    </submittedName>
</protein>
<feature type="transmembrane region" description="Helical" evidence="1">
    <location>
        <begin position="229"/>
        <end position="253"/>
    </location>
</feature>
<reference evidence="2" key="5">
    <citation type="journal article" name="PLoS ONE">
        <title>Extended genotypic evaluation and comparison of twenty-two cases of lethal EEHV1 hemorrhagic disease in wild and captive Asian elephants in India.</title>
        <authorList>
            <person name="Zachariah A."/>
            <person name="Sajesh P.K."/>
            <person name="Santhosh S."/>
            <person name="Bathrachalam C."/>
            <person name="Megha M."/>
            <person name="Pandiyan J."/>
            <person name="Jishnu M."/>
            <person name="Kobragade R.S."/>
            <person name="Long S.Y."/>
            <person name="Zong J.-C."/>
            <person name="Latimer E.M."/>
            <person name="Heaggans S.Y."/>
            <person name="Hayward G.S."/>
        </authorList>
    </citation>
    <scope>NUCLEOTIDE SEQUENCE</scope>
    <source>
        <strain evidence="2">IP143 Kozhikode l</strain>
    </source>
</reference>
<reference evidence="2" key="1">
    <citation type="journal article" date="2013" name="Genome Announc.">
        <title>Complete Genome Sequence of Elephant Endotheliotropic Herpesvirus 1A.</title>
        <authorList>
            <person name="Ling P.D."/>
            <person name="Reid J.G."/>
            <person name="Qin X."/>
            <person name="Muzny D.M."/>
            <person name="Gibbs R."/>
            <person name="Petrosino J."/>
            <person name="Peng R."/>
            <person name="Zong J.C."/>
            <person name="Heaggans S.Y."/>
            <person name="Hayward G.S."/>
        </authorList>
    </citation>
    <scope>NUCLEOTIDE SEQUENCE</scope>
    <source>
        <strain evidence="2">IP143 Kozhikode l</strain>
    </source>
</reference>
<keyword evidence="1" id="KW-1133">Transmembrane helix</keyword>
<evidence type="ECO:0000256" key="1">
    <source>
        <dbReference type="SAM" id="Phobius"/>
    </source>
</evidence>
<keyword evidence="1" id="KW-0472">Membrane</keyword>
<proteinExistence type="predicted"/>
<name>A0A866VUN5_ELHV1</name>
<feature type="transmembrane region" description="Helical" evidence="1">
    <location>
        <begin position="29"/>
        <end position="50"/>
    </location>
</feature>
<reference evidence="2" key="4">
    <citation type="submission" date="2019-08" db="EMBL/GenBank/DDBJ databases">
        <title>Annotated Complete DNA Sequences of Six EEHV1A Genomes from Lethal HD Cases in Young Asian Elephants from India.</title>
        <authorList>
            <person name="Krishnankutty S.P."/>
            <person name="Zachariah A."/>
            <person name="Maheswari U."/>
            <person name="Heaggans S.Y."/>
            <person name="Muraleedharan M."/>
            <person name="Velayutham D."/>
            <person name="Santhosh S."/>
            <person name="Hayward G.S."/>
        </authorList>
    </citation>
    <scope>NUCLEOTIDE SEQUENCE</scope>
    <source>
        <strain evidence="2">IP143 Kozhikode l</strain>
    </source>
</reference>
<feature type="transmembrane region" description="Helical" evidence="1">
    <location>
        <begin position="203"/>
        <end position="223"/>
    </location>
</feature>
<feature type="transmembrane region" description="Helical" evidence="1">
    <location>
        <begin position="62"/>
        <end position="80"/>
    </location>
</feature>
<feature type="transmembrane region" description="Helical" evidence="1">
    <location>
        <begin position="92"/>
        <end position="118"/>
    </location>
</feature>
<keyword evidence="1" id="KW-0812">Transmembrane</keyword>
<reference evidence="2" key="3">
    <citation type="journal article" date="2016" name="MSphere">
        <title>Comparison of the Gene Coding Contents and Other Unusual Features of the GC-Rich and AT-Rich Branch Probosciviruses.</title>
        <authorList>
            <person name="Ling P.D."/>
            <person name="Long S.Y."/>
            <person name="Zong J.C."/>
            <person name="Heaggans S.Y."/>
            <person name="Qin X."/>
            <person name="Hayward G.S."/>
        </authorList>
    </citation>
    <scope>NUCLEOTIDE SEQUENCE</scope>
    <source>
        <strain evidence="2">IP143 Kozhikode l</strain>
    </source>
</reference>
<evidence type="ECO:0000313" key="2">
    <source>
        <dbReference type="EMBL" id="QOE74990.1"/>
    </source>
</evidence>
<keyword evidence="2" id="KW-0675">Receptor</keyword>